<dbReference type="GO" id="GO:0006364">
    <property type="term" value="P:rRNA processing"/>
    <property type="evidence" value="ECO:0007669"/>
    <property type="project" value="InterPro"/>
</dbReference>
<dbReference type="AlphaFoldDB" id="A0A078JT93"/>
<dbReference type="STRING" id="3708.A0A078JT93"/>
<organism evidence="3">
    <name type="scientific">Brassica napus</name>
    <name type="common">Rape</name>
    <dbReference type="NCBI Taxonomy" id="3708"/>
    <lineage>
        <taxon>Eukaryota</taxon>
        <taxon>Viridiplantae</taxon>
        <taxon>Streptophyta</taxon>
        <taxon>Embryophyta</taxon>
        <taxon>Tracheophyta</taxon>
        <taxon>Spermatophyta</taxon>
        <taxon>Magnoliopsida</taxon>
        <taxon>eudicotyledons</taxon>
        <taxon>Gunneridae</taxon>
        <taxon>Pentapetalae</taxon>
        <taxon>rosids</taxon>
        <taxon>malvids</taxon>
        <taxon>Brassicales</taxon>
        <taxon>Brassicaceae</taxon>
        <taxon>Brassiceae</taxon>
        <taxon>Brassica</taxon>
    </lineage>
</organism>
<reference evidence="3" key="2">
    <citation type="submission" date="2014-06" db="EMBL/GenBank/DDBJ databases">
        <authorList>
            <person name="Genoscope - CEA"/>
        </authorList>
    </citation>
    <scope>NUCLEOTIDE SEQUENCE</scope>
</reference>
<evidence type="ECO:0000313" key="3">
    <source>
        <dbReference type="EMBL" id="CDY70768.1"/>
    </source>
</evidence>
<gene>
    <name evidence="3" type="primary">BnaAnng34930D</name>
    <name evidence="3" type="ORF">GSBRNA2T00007329001</name>
</gene>
<name>A0A078JT93_BRANA</name>
<feature type="region of interest" description="Disordered" evidence="1">
    <location>
        <begin position="1"/>
        <end position="30"/>
    </location>
</feature>
<dbReference type="Gramene" id="CDY70768">
    <property type="protein sequence ID" value="CDY70768"/>
    <property type="gene ID" value="GSBRNA2T00007329001"/>
</dbReference>
<dbReference type="PANTHER" id="PTHR22734:SF3">
    <property type="entry name" value="RIBOSOME PRODUCTION FACTOR 1"/>
    <property type="match status" value="1"/>
</dbReference>
<evidence type="ECO:0000256" key="1">
    <source>
        <dbReference type="SAM" id="MobiDB-lite"/>
    </source>
</evidence>
<dbReference type="GO" id="GO:0042134">
    <property type="term" value="F:rRNA primary transcript binding"/>
    <property type="evidence" value="ECO:0007669"/>
    <property type="project" value="InterPro"/>
</dbReference>
<dbReference type="InterPro" id="IPR007109">
    <property type="entry name" value="Brix"/>
</dbReference>
<accession>A0A078JT93</accession>
<dbReference type="OMA" id="NEYERGP"/>
<dbReference type="PROSITE" id="PS50833">
    <property type="entry name" value="BRIX"/>
    <property type="match status" value="1"/>
</dbReference>
<dbReference type="Pfam" id="PF04427">
    <property type="entry name" value="Brix"/>
    <property type="match status" value="1"/>
</dbReference>
<evidence type="ECO:0000259" key="2">
    <source>
        <dbReference type="PROSITE" id="PS50833"/>
    </source>
</evidence>
<dbReference type="PaxDb" id="3708-A0A078JT93"/>
<proteinExistence type="predicted"/>
<feature type="domain" description="Brix" evidence="2">
    <location>
        <begin position="1"/>
        <end position="211"/>
    </location>
</feature>
<protein>
    <submittedName>
        <fullName evidence="3">BnaAnng34930D protein</fullName>
    </submittedName>
</protein>
<dbReference type="SMART" id="SM00879">
    <property type="entry name" value="Brix"/>
    <property type="match status" value="1"/>
</dbReference>
<dbReference type="InterPro" id="IPR044281">
    <property type="entry name" value="IMP4/RPF1"/>
</dbReference>
<dbReference type="Gene3D" id="3.40.50.10480">
    <property type="entry name" value="Probable brix-domain ribosomal biogenesis protein"/>
    <property type="match status" value="1"/>
</dbReference>
<reference evidence="3" key="1">
    <citation type="journal article" date="2014" name="Science">
        <title>Plant genetics. Early allopolyploid evolution in the post-Neolithic Brassica napus oilseed genome.</title>
        <authorList>
            <person name="Chalhoub B."/>
            <person name="Denoeud F."/>
            <person name="Liu S."/>
            <person name="Parkin I.A."/>
            <person name="Tang H."/>
            <person name="Wang X."/>
            <person name="Chiquet J."/>
            <person name="Belcram H."/>
            <person name="Tong C."/>
            <person name="Samans B."/>
            <person name="Correa M."/>
            <person name="Da Silva C."/>
            <person name="Just J."/>
            <person name="Falentin C."/>
            <person name="Koh C.S."/>
            <person name="Le Clainche I."/>
            <person name="Bernard M."/>
            <person name="Bento P."/>
            <person name="Noel B."/>
            <person name="Labadie K."/>
            <person name="Alberti A."/>
            <person name="Charles M."/>
            <person name="Arnaud D."/>
            <person name="Guo H."/>
            <person name="Daviaud C."/>
            <person name="Alamery S."/>
            <person name="Jabbari K."/>
            <person name="Zhao M."/>
            <person name="Edger P.P."/>
            <person name="Chelaifa H."/>
            <person name="Tack D."/>
            <person name="Lassalle G."/>
            <person name="Mestiri I."/>
            <person name="Schnel N."/>
            <person name="Le Paslier M.C."/>
            <person name="Fan G."/>
            <person name="Renault V."/>
            <person name="Bayer P.E."/>
            <person name="Golicz A.A."/>
            <person name="Manoli S."/>
            <person name="Lee T.H."/>
            <person name="Thi V.H."/>
            <person name="Chalabi S."/>
            <person name="Hu Q."/>
            <person name="Fan C."/>
            <person name="Tollenaere R."/>
            <person name="Lu Y."/>
            <person name="Battail C."/>
            <person name="Shen J."/>
            <person name="Sidebottom C.H."/>
            <person name="Wang X."/>
            <person name="Canaguier A."/>
            <person name="Chauveau A."/>
            <person name="Berard A."/>
            <person name="Deniot G."/>
            <person name="Guan M."/>
            <person name="Liu Z."/>
            <person name="Sun F."/>
            <person name="Lim Y.P."/>
            <person name="Lyons E."/>
            <person name="Town C.D."/>
            <person name="Bancroft I."/>
            <person name="Wang X."/>
            <person name="Meng J."/>
            <person name="Ma J."/>
            <person name="Pires J.C."/>
            <person name="King G.J."/>
            <person name="Brunel D."/>
            <person name="Delourme R."/>
            <person name="Renard M."/>
            <person name="Aury J.M."/>
            <person name="Adams K.L."/>
            <person name="Batley J."/>
            <person name="Snowdon R.J."/>
            <person name="Tost J."/>
            <person name="Edwards D."/>
            <person name="Zhou Y."/>
            <person name="Hua W."/>
            <person name="Sharpe A.G."/>
            <person name="Paterson A.H."/>
            <person name="Guan C."/>
            <person name="Wincker P."/>
        </authorList>
    </citation>
    <scope>NUCLEOTIDE SEQUENCE [LARGE SCALE GENOMIC DNA]</scope>
</reference>
<dbReference type="EMBL" id="LK043249">
    <property type="protein sequence ID" value="CDY70768.1"/>
    <property type="molecule type" value="Genomic_DNA"/>
</dbReference>
<dbReference type="SUPFAM" id="SSF52954">
    <property type="entry name" value="Class II aaRS ABD-related"/>
    <property type="match status" value="1"/>
</dbReference>
<dbReference type="PANTHER" id="PTHR22734">
    <property type="entry name" value="U3 SMALL NUCLEOLAR RIBONUCLEOPROTEIN PROTEIN IMP4"/>
    <property type="match status" value="1"/>
</dbReference>
<sequence length="285" mass="31999">MISPPNPSPTSRNSPTSPRRRHGLGGLPRRENLITNQLMKDLNSSNEYERGPGGTYDLKKVVEYAKKKDYTSLIVVHTTRREPDTLLIIGLPNGPAAHFKLSNLVLRKDIKNHGNPTSHEQELVLNNFTTSLGNRVGRFFQSLFPQEPNFRGRRRDFIFFRHHRYIFDIKEDKQSGAKGKEGVAKERVKDALLIDPALLASAQGVPDPSSDVRDSRAAPARDLFFVRDSIRQLTSDDQSIPDQATKDICDLIEATRSITARVPFVSSSRLNSFGGPIQQSSKVKR</sequence>